<organism evidence="1">
    <name type="scientific">marine sediment metagenome</name>
    <dbReference type="NCBI Taxonomy" id="412755"/>
    <lineage>
        <taxon>unclassified sequences</taxon>
        <taxon>metagenomes</taxon>
        <taxon>ecological metagenomes</taxon>
    </lineage>
</organism>
<evidence type="ECO:0000313" key="1">
    <source>
        <dbReference type="EMBL" id="GAH58613.1"/>
    </source>
</evidence>
<comment type="caution">
    <text evidence="1">The sequence shown here is derived from an EMBL/GenBank/DDBJ whole genome shotgun (WGS) entry which is preliminary data.</text>
</comment>
<proteinExistence type="predicted"/>
<accession>X1IM37</accession>
<dbReference type="AlphaFoldDB" id="X1IM37"/>
<dbReference type="EMBL" id="BARU01018617">
    <property type="protein sequence ID" value="GAH58613.1"/>
    <property type="molecule type" value="Genomic_DNA"/>
</dbReference>
<evidence type="ECO:0008006" key="2">
    <source>
        <dbReference type="Google" id="ProtNLM"/>
    </source>
</evidence>
<name>X1IM37_9ZZZZ</name>
<feature type="non-terminal residue" evidence="1">
    <location>
        <position position="60"/>
    </location>
</feature>
<reference evidence="1" key="1">
    <citation type="journal article" date="2014" name="Front. Microbiol.">
        <title>High frequency of phylogenetically diverse reductive dehalogenase-homologous genes in deep subseafloor sedimentary metagenomes.</title>
        <authorList>
            <person name="Kawai M."/>
            <person name="Futagami T."/>
            <person name="Toyoda A."/>
            <person name="Takaki Y."/>
            <person name="Nishi S."/>
            <person name="Hori S."/>
            <person name="Arai W."/>
            <person name="Tsubouchi T."/>
            <person name="Morono Y."/>
            <person name="Uchiyama I."/>
            <person name="Ito T."/>
            <person name="Fujiyama A."/>
            <person name="Inagaki F."/>
            <person name="Takami H."/>
        </authorList>
    </citation>
    <scope>NUCLEOTIDE SEQUENCE</scope>
    <source>
        <strain evidence="1">Expedition CK06-06</strain>
    </source>
</reference>
<sequence length="60" mass="6982">MRVFYIDESYDKNVYVLCGIVVTAKSYGKITGDFNKLLKKICNLDEDKELKGEWLFNGKK</sequence>
<protein>
    <recommendedName>
        <fullName evidence="2">DUF3800 domain-containing protein</fullName>
    </recommendedName>
</protein>
<gene>
    <name evidence="1" type="ORF">S03H2_30764</name>
</gene>